<name>A0A9P6QLY6_9FUNG</name>
<dbReference type="Gene3D" id="1.10.510.10">
    <property type="entry name" value="Transferase(Phosphotransferase) domain 1"/>
    <property type="match status" value="1"/>
</dbReference>
<evidence type="ECO:0000313" key="6">
    <source>
        <dbReference type="Proteomes" id="UP000807716"/>
    </source>
</evidence>
<dbReference type="InterPro" id="IPR011990">
    <property type="entry name" value="TPR-like_helical_dom_sf"/>
</dbReference>
<dbReference type="PROSITE" id="PS00107">
    <property type="entry name" value="PROTEIN_KINASE_ATP"/>
    <property type="match status" value="1"/>
</dbReference>
<dbReference type="PROSITE" id="PS50011">
    <property type="entry name" value="PROTEIN_KINASE_DOM"/>
    <property type="match status" value="1"/>
</dbReference>
<feature type="domain" description="Protein kinase" evidence="4">
    <location>
        <begin position="10"/>
        <end position="275"/>
    </location>
</feature>
<organism evidence="5 6">
    <name type="scientific">Actinomortierella ambigua</name>
    <dbReference type="NCBI Taxonomy" id="1343610"/>
    <lineage>
        <taxon>Eukaryota</taxon>
        <taxon>Fungi</taxon>
        <taxon>Fungi incertae sedis</taxon>
        <taxon>Mucoromycota</taxon>
        <taxon>Mortierellomycotina</taxon>
        <taxon>Mortierellomycetes</taxon>
        <taxon>Mortierellales</taxon>
        <taxon>Mortierellaceae</taxon>
        <taxon>Actinomortierella</taxon>
    </lineage>
</organism>
<dbReference type="SMART" id="SM00671">
    <property type="entry name" value="SEL1"/>
    <property type="match status" value="7"/>
</dbReference>
<sequence>MGSKNTSQGLVIGEFIGAGAFGEVFQGRYNTCKAAIKKFRLHQHTADQIETIEREIGVLKRLQCRYIIQFYGVHRQGNEILLVTDFAEGGSLKKAIEESRVADWHVKSRIAQEIAYGLAYIHHEGTLHRDLKSDNVLLSGHMEVKLCDFGLAVAITSNGGHSTDAMRGTFRWLAPELVVSKRPRYTTKSDMYALGMVMWEMAAMNTLPFRDMKNNYAVAQAVHGGERERLPDETPAFYQHWVDLCWKQGPSDRPDAHEVKIVDDGSSRRQGTTTLGSSWRTSIDNSQEQGMVSAVSSTLSSVPGKPRTVQRLVEFFNLRRLAMLNHVDAQVSLAEIYETGGDGVPKNNDMAFDWYLRAAEQGHLDAMGRVGDMYAEGRGTRQNDNEAVRWRKKVTEQRGSNLHGGVDIASPGGSQSVEHDAGDKGSFRTTTLKRLVAMKSSSGSVMNVLDTNQYRVKARKEIQAAEGGDAGAQFNVGLMYKLGQGVKQSDVEAAKWYTKAANQGNQEAQNDLGRMYECGQGVEQSYVEAVKWYAMAASQEDPEAQYNLGRMYEWGRGVKQIHVEAVKWYAKAANQENPGAQDRLGWMYKNGHGVEWSDVEAVKWYTKAANQGNSDAQRHLGCMYTYGHGVEKSDVEAAKWYAMSVSSRSA</sequence>
<dbReference type="Gene3D" id="1.25.40.10">
    <property type="entry name" value="Tetratricopeptide repeat domain"/>
    <property type="match status" value="3"/>
</dbReference>
<dbReference type="InterPro" id="IPR050767">
    <property type="entry name" value="Sel1_AlgK"/>
</dbReference>
<dbReference type="PANTHER" id="PTHR11102">
    <property type="entry name" value="SEL-1-LIKE PROTEIN"/>
    <property type="match status" value="1"/>
</dbReference>
<dbReference type="GO" id="GO:0004672">
    <property type="term" value="F:protein kinase activity"/>
    <property type="evidence" value="ECO:0007669"/>
    <property type="project" value="InterPro"/>
</dbReference>
<keyword evidence="2" id="KW-0547">Nucleotide-binding</keyword>
<dbReference type="InterPro" id="IPR001245">
    <property type="entry name" value="Ser-Thr/Tyr_kinase_cat_dom"/>
</dbReference>
<evidence type="ECO:0000313" key="5">
    <source>
        <dbReference type="EMBL" id="KAG0270677.1"/>
    </source>
</evidence>
<dbReference type="Pfam" id="PF07714">
    <property type="entry name" value="PK_Tyr_Ser-Thr"/>
    <property type="match status" value="1"/>
</dbReference>
<protein>
    <recommendedName>
        <fullName evidence="4">Protein kinase domain-containing protein</fullName>
    </recommendedName>
</protein>
<evidence type="ECO:0000256" key="1">
    <source>
        <dbReference type="ARBA" id="ARBA00038101"/>
    </source>
</evidence>
<evidence type="ECO:0000259" key="4">
    <source>
        <dbReference type="PROSITE" id="PS50011"/>
    </source>
</evidence>
<dbReference type="InterPro" id="IPR011009">
    <property type="entry name" value="Kinase-like_dom_sf"/>
</dbReference>
<dbReference type="Pfam" id="PF08238">
    <property type="entry name" value="Sel1"/>
    <property type="match status" value="7"/>
</dbReference>
<comment type="similarity">
    <text evidence="1">Belongs to the sel-1 family.</text>
</comment>
<dbReference type="SUPFAM" id="SSF56112">
    <property type="entry name" value="Protein kinase-like (PK-like)"/>
    <property type="match status" value="1"/>
</dbReference>
<proteinExistence type="inferred from homology"/>
<accession>A0A9P6QLY6</accession>
<evidence type="ECO:0000256" key="3">
    <source>
        <dbReference type="SAM" id="MobiDB-lite"/>
    </source>
</evidence>
<feature type="region of interest" description="Disordered" evidence="3">
    <location>
        <begin position="400"/>
        <end position="425"/>
    </location>
</feature>
<dbReference type="EMBL" id="JAAAJB010000001">
    <property type="protein sequence ID" value="KAG0270677.1"/>
    <property type="molecule type" value="Genomic_DNA"/>
</dbReference>
<dbReference type="InterPro" id="IPR000719">
    <property type="entry name" value="Prot_kinase_dom"/>
</dbReference>
<dbReference type="Proteomes" id="UP000807716">
    <property type="component" value="Unassembled WGS sequence"/>
</dbReference>
<reference evidence="5" key="1">
    <citation type="journal article" date="2020" name="Fungal Divers.">
        <title>Resolving the Mortierellaceae phylogeny through synthesis of multi-gene phylogenetics and phylogenomics.</title>
        <authorList>
            <person name="Vandepol N."/>
            <person name="Liber J."/>
            <person name="Desiro A."/>
            <person name="Na H."/>
            <person name="Kennedy M."/>
            <person name="Barry K."/>
            <person name="Grigoriev I.V."/>
            <person name="Miller A.N."/>
            <person name="O'Donnell K."/>
            <person name="Stajich J.E."/>
            <person name="Bonito G."/>
        </authorList>
    </citation>
    <scope>NUCLEOTIDE SEQUENCE</scope>
    <source>
        <strain evidence="5">BC1065</strain>
    </source>
</reference>
<keyword evidence="6" id="KW-1185">Reference proteome</keyword>
<keyword evidence="2" id="KW-0067">ATP-binding</keyword>
<gene>
    <name evidence="5" type="ORF">DFQ27_000027</name>
</gene>
<dbReference type="GO" id="GO:0005524">
    <property type="term" value="F:ATP binding"/>
    <property type="evidence" value="ECO:0007669"/>
    <property type="project" value="UniProtKB-UniRule"/>
</dbReference>
<dbReference type="InterPro" id="IPR006597">
    <property type="entry name" value="Sel1-like"/>
</dbReference>
<dbReference type="InterPro" id="IPR017441">
    <property type="entry name" value="Protein_kinase_ATP_BS"/>
</dbReference>
<dbReference type="OrthoDB" id="4062651at2759"/>
<comment type="caution">
    <text evidence="5">The sequence shown here is derived from an EMBL/GenBank/DDBJ whole genome shotgun (WGS) entry which is preliminary data.</text>
</comment>
<dbReference type="PANTHER" id="PTHR11102:SF160">
    <property type="entry name" value="ERAD-ASSOCIATED E3 UBIQUITIN-PROTEIN LIGASE COMPONENT HRD3"/>
    <property type="match status" value="1"/>
</dbReference>
<evidence type="ECO:0000256" key="2">
    <source>
        <dbReference type="PROSITE-ProRule" id="PRU10141"/>
    </source>
</evidence>
<dbReference type="PRINTS" id="PR00109">
    <property type="entry name" value="TYRKINASE"/>
</dbReference>
<dbReference type="SMART" id="SM00220">
    <property type="entry name" value="S_TKc"/>
    <property type="match status" value="1"/>
</dbReference>
<dbReference type="SUPFAM" id="SSF81901">
    <property type="entry name" value="HCP-like"/>
    <property type="match status" value="2"/>
</dbReference>
<feature type="binding site" evidence="2">
    <location>
        <position position="38"/>
    </location>
    <ligand>
        <name>ATP</name>
        <dbReference type="ChEBI" id="CHEBI:30616"/>
    </ligand>
</feature>
<dbReference type="AlphaFoldDB" id="A0A9P6QLY6"/>